<dbReference type="AlphaFoldDB" id="A0A9W6U641"/>
<proteinExistence type="predicted"/>
<name>A0A9W6U641_9STRA</name>
<reference evidence="1" key="1">
    <citation type="submission" date="2023-04" db="EMBL/GenBank/DDBJ databases">
        <title>Phytophthora lilii NBRC 32176.</title>
        <authorList>
            <person name="Ichikawa N."/>
            <person name="Sato H."/>
            <person name="Tonouchi N."/>
        </authorList>
    </citation>
    <scope>NUCLEOTIDE SEQUENCE</scope>
    <source>
        <strain evidence="1">NBRC 32176</strain>
    </source>
</reference>
<comment type="caution">
    <text evidence="1">The sequence shown here is derived from an EMBL/GenBank/DDBJ whole genome shotgun (WGS) entry which is preliminary data.</text>
</comment>
<dbReference type="OrthoDB" id="90823at2759"/>
<gene>
    <name evidence="1" type="ORF">Plil01_001112400</name>
</gene>
<accession>A0A9W6U641</accession>
<dbReference type="EMBL" id="BSXW01000626">
    <property type="protein sequence ID" value="GMF26720.1"/>
    <property type="molecule type" value="Genomic_DNA"/>
</dbReference>
<keyword evidence="2" id="KW-1185">Reference proteome</keyword>
<organism evidence="1 2">
    <name type="scientific">Phytophthora lilii</name>
    <dbReference type="NCBI Taxonomy" id="2077276"/>
    <lineage>
        <taxon>Eukaryota</taxon>
        <taxon>Sar</taxon>
        <taxon>Stramenopiles</taxon>
        <taxon>Oomycota</taxon>
        <taxon>Peronosporomycetes</taxon>
        <taxon>Peronosporales</taxon>
        <taxon>Peronosporaceae</taxon>
        <taxon>Phytophthora</taxon>
    </lineage>
</organism>
<evidence type="ECO:0000313" key="2">
    <source>
        <dbReference type="Proteomes" id="UP001165083"/>
    </source>
</evidence>
<dbReference type="Proteomes" id="UP001165083">
    <property type="component" value="Unassembled WGS sequence"/>
</dbReference>
<evidence type="ECO:0000313" key="1">
    <source>
        <dbReference type="EMBL" id="GMF26720.1"/>
    </source>
</evidence>
<sequence length="122" mass="13595">MATPPPVVWREVSDDIKKRYGEDVPLEITPCTLSVSIVKHTRSECTCGDVFEAILSASVRCVSDQDTRSSLQFSVVYPTPTTTEMQRVIGFGHPDLALILRYMKINLFIDGTFSVVPKPFSL</sequence>
<protein>
    <submittedName>
        <fullName evidence="1">Unnamed protein product</fullName>
    </submittedName>
</protein>